<evidence type="ECO:0000313" key="3">
    <source>
        <dbReference type="Proteomes" id="UP000004995"/>
    </source>
</evidence>
<keyword evidence="3" id="KW-1185">Reference proteome</keyword>
<reference evidence="2" key="2">
    <citation type="submission" date="2018-08" db="UniProtKB">
        <authorList>
            <consortium name="EnsemblPlants"/>
        </authorList>
    </citation>
    <scope>IDENTIFICATION</scope>
    <source>
        <strain evidence="2">Yugu1</strain>
    </source>
</reference>
<dbReference type="HOGENOM" id="CLU_1931182_0_0_1"/>
<organism evidence="2 3">
    <name type="scientific">Setaria italica</name>
    <name type="common">Foxtail millet</name>
    <name type="synonym">Panicum italicum</name>
    <dbReference type="NCBI Taxonomy" id="4555"/>
    <lineage>
        <taxon>Eukaryota</taxon>
        <taxon>Viridiplantae</taxon>
        <taxon>Streptophyta</taxon>
        <taxon>Embryophyta</taxon>
        <taxon>Tracheophyta</taxon>
        <taxon>Spermatophyta</taxon>
        <taxon>Magnoliopsida</taxon>
        <taxon>Liliopsida</taxon>
        <taxon>Poales</taxon>
        <taxon>Poaceae</taxon>
        <taxon>PACMAD clade</taxon>
        <taxon>Panicoideae</taxon>
        <taxon>Panicodae</taxon>
        <taxon>Paniceae</taxon>
        <taxon>Cenchrinae</taxon>
        <taxon>Setaria</taxon>
    </lineage>
</organism>
<feature type="region of interest" description="Disordered" evidence="1">
    <location>
        <begin position="110"/>
        <end position="131"/>
    </location>
</feature>
<evidence type="ECO:0000313" key="2">
    <source>
        <dbReference type="EnsemblPlants" id="KQL05465"/>
    </source>
</evidence>
<dbReference type="Gramene" id="KQL05465">
    <property type="protein sequence ID" value="KQL05465"/>
    <property type="gene ID" value="SETIT_004361mg"/>
</dbReference>
<sequence>MRYKLRKAANKPGTPPLDYILTHSLSYELKGKHTDPWVHKQGKTNLTPHLTLCTHIRAHWIASWMKGGAWGDPMGLAEPPLAPLVHILHVSLLPDLPMVVAGSWSKANEPGRQFLHKTPSPPFSTQHNTTH</sequence>
<reference evidence="3" key="1">
    <citation type="journal article" date="2012" name="Nat. Biotechnol.">
        <title>Reference genome sequence of the model plant Setaria.</title>
        <authorList>
            <person name="Bennetzen J.L."/>
            <person name="Schmutz J."/>
            <person name="Wang H."/>
            <person name="Percifield R."/>
            <person name="Hawkins J."/>
            <person name="Pontaroli A.C."/>
            <person name="Estep M."/>
            <person name="Feng L."/>
            <person name="Vaughn J.N."/>
            <person name="Grimwood J."/>
            <person name="Jenkins J."/>
            <person name="Barry K."/>
            <person name="Lindquist E."/>
            <person name="Hellsten U."/>
            <person name="Deshpande S."/>
            <person name="Wang X."/>
            <person name="Wu X."/>
            <person name="Mitros T."/>
            <person name="Triplett J."/>
            <person name="Yang X."/>
            <person name="Ye C.Y."/>
            <person name="Mauro-Herrera M."/>
            <person name="Wang L."/>
            <person name="Li P."/>
            <person name="Sharma M."/>
            <person name="Sharma R."/>
            <person name="Ronald P.C."/>
            <person name="Panaud O."/>
            <person name="Kellogg E.A."/>
            <person name="Brutnell T.P."/>
            <person name="Doust A.N."/>
            <person name="Tuskan G.A."/>
            <person name="Rokhsar D."/>
            <person name="Devos K.M."/>
        </authorList>
    </citation>
    <scope>NUCLEOTIDE SEQUENCE [LARGE SCALE GENOMIC DNA]</scope>
    <source>
        <strain evidence="3">cv. Yugu1</strain>
    </source>
</reference>
<dbReference type="EMBL" id="AGNK02003115">
    <property type="status" value="NOT_ANNOTATED_CDS"/>
    <property type="molecule type" value="Genomic_DNA"/>
</dbReference>
<accession>K3XR22</accession>
<protein>
    <submittedName>
        <fullName evidence="2">Uncharacterized protein</fullName>
    </submittedName>
</protein>
<dbReference type="InParanoid" id="K3XR22"/>
<evidence type="ECO:0000256" key="1">
    <source>
        <dbReference type="SAM" id="MobiDB-lite"/>
    </source>
</evidence>
<proteinExistence type="predicted"/>
<dbReference type="AlphaFoldDB" id="K3XR22"/>
<dbReference type="Proteomes" id="UP000004995">
    <property type="component" value="Unassembled WGS sequence"/>
</dbReference>
<dbReference type="EnsemblPlants" id="KQL05465">
    <property type="protein sequence ID" value="KQL05465"/>
    <property type="gene ID" value="SETIT_004361mg"/>
</dbReference>
<name>K3XR22_SETIT</name>